<evidence type="ECO:0000313" key="3">
    <source>
        <dbReference type="Proteomes" id="UP001363010"/>
    </source>
</evidence>
<dbReference type="Gene3D" id="3.10.180.10">
    <property type="entry name" value="2,3-Dihydroxybiphenyl 1,2-Dioxygenase, domain 1"/>
    <property type="match status" value="2"/>
</dbReference>
<protein>
    <recommendedName>
        <fullName evidence="4">VOC domain-containing protein</fullName>
    </recommendedName>
</protein>
<dbReference type="PANTHER" id="PTHR40280:SF1">
    <property type="entry name" value="VOC DOMAIN-CONTAINING PROTEIN"/>
    <property type="match status" value="1"/>
</dbReference>
<dbReference type="RefSeq" id="WP_340366137.1">
    <property type="nucleotide sequence ID" value="NZ_JBBKZV010000019.1"/>
</dbReference>
<name>A0ABU8W508_9BURK</name>
<comment type="caution">
    <text evidence="2">The sequence shown here is derived from an EMBL/GenBank/DDBJ whole genome shotgun (WGS) entry which is preliminary data.</text>
</comment>
<dbReference type="Proteomes" id="UP001363010">
    <property type="component" value="Unassembled WGS sequence"/>
</dbReference>
<gene>
    <name evidence="2" type="ORF">WKW80_24295</name>
</gene>
<dbReference type="PANTHER" id="PTHR40280">
    <property type="entry name" value="BLR6907 PROTEIN"/>
    <property type="match status" value="1"/>
</dbReference>
<dbReference type="InterPro" id="IPR018146">
    <property type="entry name" value="Glyoxalase_1_CS"/>
</dbReference>
<evidence type="ECO:0000256" key="1">
    <source>
        <dbReference type="ARBA" id="ARBA00022723"/>
    </source>
</evidence>
<dbReference type="PROSITE" id="PS00934">
    <property type="entry name" value="GLYOXALASE_I_1"/>
    <property type="match status" value="1"/>
</dbReference>
<accession>A0ABU8W508</accession>
<evidence type="ECO:0000313" key="2">
    <source>
        <dbReference type="EMBL" id="MEJ8825110.1"/>
    </source>
</evidence>
<organism evidence="2 3">
    <name type="scientific">Variovorax humicola</name>
    <dbReference type="NCBI Taxonomy" id="1769758"/>
    <lineage>
        <taxon>Bacteria</taxon>
        <taxon>Pseudomonadati</taxon>
        <taxon>Pseudomonadota</taxon>
        <taxon>Betaproteobacteria</taxon>
        <taxon>Burkholderiales</taxon>
        <taxon>Comamonadaceae</taxon>
        <taxon>Variovorax</taxon>
    </lineage>
</organism>
<sequence>MNVTLPDRSAEDIGNIVHLEHVNLTVPDQLLATRFYITALGLTRDPYLNTGVENMWANIGRTQFHLPHGPAQLFRGAVRLVMPGRDELITRLRQVEQALRGTEFSFDDSNAGRVEVCSPWGNRLEFYEPDPARFGATQLGIVELVFDVAVGSTPGIARFYREVFGAPAQSSAGQARVQVGVGQWLIFCETGDALPAYDGHHIQIYVADFSGPHRRLHALGLVTEESNQHQYRFMDIVDPHGGAPCFQVEHEVRSMTHPMFARPLVNRDPRQRTGQYLPGADAFVPHRPD</sequence>
<dbReference type="EMBL" id="JBBKZV010000019">
    <property type="protein sequence ID" value="MEJ8825110.1"/>
    <property type="molecule type" value="Genomic_DNA"/>
</dbReference>
<dbReference type="SUPFAM" id="SSF54593">
    <property type="entry name" value="Glyoxalase/Bleomycin resistance protein/Dihydroxybiphenyl dioxygenase"/>
    <property type="match status" value="1"/>
</dbReference>
<dbReference type="InterPro" id="IPR029068">
    <property type="entry name" value="Glyas_Bleomycin-R_OHBP_Dase"/>
</dbReference>
<keyword evidence="1" id="KW-0479">Metal-binding</keyword>
<keyword evidence="3" id="KW-1185">Reference proteome</keyword>
<evidence type="ECO:0008006" key="4">
    <source>
        <dbReference type="Google" id="ProtNLM"/>
    </source>
</evidence>
<proteinExistence type="predicted"/>
<reference evidence="2 3" key="1">
    <citation type="submission" date="2024-03" db="EMBL/GenBank/DDBJ databases">
        <title>Novel species of the genus Variovorax.</title>
        <authorList>
            <person name="Liu Q."/>
            <person name="Xin Y.-H."/>
        </authorList>
    </citation>
    <scope>NUCLEOTIDE SEQUENCE [LARGE SCALE GENOMIC DNA]</scope>
    <source>
        <strain evidence="2 3">KACC 18501</strain>
    </source>
</reference>